<dbReference type="AlphaFoldDB" id="A0A067T0U4"/>
<reference evidence="3" key="1">
    <citation type="journal article" date="2014" name="Proc. Natl. Acad. Sci. U.S.A.">
        <title>Extensive sampling of basidiomycete genomes demonstrates inadequacy of the white-rot/brown-rot paradigm for wood decay fungi.</title>
        <authorList>
            <person name="Riley R."/>
            <person name="Salamov A.A."/>
            <person name="Brown D.W."/>
            <person name="Nagy L.G."/>
            <person name="Floudas D."/>
            <person name="Held B.W."/>
            <person name="Levasseur A."/>
            <person name="Lombard V."/>
            <person name="Morin E."/>
            <person name="Otillar R."/>
            <person name="Lindquist E.A."/>
            <person name="Sun H."/>
            <person name="LaButti K.M."/>
            <person name="Schmutz J."/>
            <person name="Jabbour D."/>
            <person name="Luo H."/>
            <person name="Baker S.E."/>
            <person name="Pisabarro A.G."/>
            <person name="Walton J.D."/>
            <person name="Blanchette R.A."/>
            <person name="Henrissat B."/>
            <person name="Martin F."/>
            <person name="Cullen D."/>
            <person name="Hibbett D.S."/>
            <person name="Grigoriev I.V."/>
        </authorList>
    </citation>
    <scope>NUCLEOTIDE SEQUENCE [LARGE SCALE GENOMIC DNA]</scope>
    <source>
        <strain evidence="3">CBS 339.88</strain>
    </source>
</reference>
<dbReference type="Proteomes" id="UP000027222">
    <property type="component" value="Unassembled WGS sequence"/>
</dbReference>
<dbReference type="OrthoDB" id="412109at2759"/>
<evidence type="ECO:0000313" key="3">
    <source>
        <dbReference type="Proteomes" id="UP000027222"/>
    </source>
</evidence>
<accession>A0A067T0U4</accession>
<organism evidence="2 3">
    <name type="scientific">Galerina marginata (strain CBS 339.88)</name>
    <dbReference type="NCBI Taxonomy" id="685588"/>
    <lineage>
        <taxon>Eukaryota</taxon>
        <taxon>Fungi</taxon>
        <taxon>Dikarya</taxon>
        <taxon>Basidiomycota</taxon>
        <taxon>Agaricomycotina</taxon>
        <taxon>Agaricomycetes</taxon>
        <taxon>Agaricomycetidae</taxon>
        <taxon>Agaricales</taxon>
        <taxon>Agaricineae</taxon>
        <taxon>Strophariaceae</taxon>
        <taxon>Galerina</taxon>
    </lineage>
</organism>
<dbReference type="STRING" id="685588.A0A067T0U4"/>
<evidence type="ECO:0000313" key="2">
    <source>
        <dbReference type="EMBL" id="KDR72643.1"/>
    </source>
</evidence>
<proteinExistence type="predicted"/>
<keyword evidence="3" id="KW-1185">Reference proteome</keyword>
<feature type="region of interest" description="Disordered" evidence="1">
    <location>
        <begin position="1"/>
        <end position="22"/>
    </location>
</feature>
<name>A0A067T0U4_GALM3</name>
<protein>
    <submittedName>
        <fullName evidence="2">Uncharacterized protein</fullName>
    </submittedName>
</protein>
<dbReference type="EMBL" id="KL142388">
    <property type="protein sequence ID" value="KDR72643.1"/>
    <property type="molecule type" value="Genomic_DNA"/>
</dbReference>
<sequence length="138" mass="15392">MSSIHDEPEEVPVRSPSPPPPFPTTNAEIYALYKAKWNTFKSGQASQLTFTQLPWPVLFDAAGPGDITGPRLSEFYAHPERPVSMHKNKKELGRAELLLWHPDKFMGKVIGKAHNEELSKIQEGVGAVTRFLIELAAE</sequence>
<dbReference type="HOGENOM" id="CLU_1866502_0_0_1"/>
<gene>
    <name evidence="2" type="ORF">GALMADRAFT_73675</name>
</gene>
<evidence type="ECO:0000256" key="1">
    <source>
        <dbReference type="SAM" id="MobiDB-lite"/>
    </source>
</evidence>